<dbReference type="InterPro" id="IPR058625">
    <property type="entry name" value="MdtA-like_BSH"/>
</dbReference>
<evidence type="ECO:0000256" key="1">
    <source>
        <dbReference type="SAM" id="Coils"/>
    </source>
</evidence>
<keyword evidence="3" id="KW-0812">Transmembrane</keyword>
<dbReference type="OrthoDB" id="9811754at2"/>
<reference evidence="6 7" key="1">
    <citation type="submission" date="2019-06" db="EMBL/GenBank/DDBJ databases">
        <title>New taxonomy in bacterial strain CC-CFT640, isolated from vineyard.</title>
        <authorList>
            <person name="Lin S.-Y."/>
            <person name="Tsai C.-F."/>
            <person name="Young C.-C."/>
        </authorList>
    </citation>
    <scope>NUCLEOTIDE SEQUENCE [LARGE SCALE GENOMIC DNA]</scope>
    <source>
        <strain evidence="6 7">CC-CFT640</strain>
    </source>
</reference>
<dbReference type="PANTHER" id="PTHR30386:SF24">
    <property type="entry name" value="MULTIDRUG RESISTANCE EFFLUX PUMP"/>
    <property type="match status" value="1"/>
</dbReference>
<dbReference type="EMBL" id="VDUZ01000017">
    <property type="protein sequence ID" value="TXL74696.1"/>
    <property type="molecule type" value="Genomic_DNA"/>
</dbReference>
<keyword evidence="1" id="KW-0175">Coiled coil</keyword>
<proteinExistence type="predicted"/>
<dbReference type="InterPro" id="IPR050739">
    <property type="entry name" value="MFP"/>
</dbReference>
<keyword evidence="3" id="KW-0472">Membrane</keyword>
<dbReference type="Gene3D" id="1.10.287.470">
    <property type="entry name" value="Helix hairpin bin"/>
    <property type="match status" value="1"/>
</dbReference>
<comment type="caution">
    <text evidence="6">The sequence shown here is derived from an EMBL/GenBank/DDBJ whole genome shotgun (WGS) entry which is preliminary data.</text>
</comment>
<evidence type="ECO:0000256" key="3">
    <source>
        <dbReference type="SAM" id="Phobius"/>
    </source>
</evidence>
<dbReference type="Gene3D" id="2.40.30.170">
    <property type="match status" value="1"/>
</dbReference>
<dbReference type="PANTHER" id="PTHR30386">
    <property type="entry name" value="MEMBRANE FUSION SUBUNIT OF EMRAB-TOLC MULTIDRUG EFFLUX PUMP"/>
    <property type="match status" value="1"/>
</dbReference>
<dbReference type="Pfam" id="PF25954">
    <property type="entry name" value="Beta-barrel_RND_2"/>
    <property type="match status" value="1"/>
</dbReference>
<evidence type="ECO:0000259" key="5">
    <source>
        <dbReference type="Pfam" id="PF25954"/>
    </source>
</evidence>
<feature type="coiled-coil region" evidence="1">
    <location>
        <begin position="211"/>
        <end position="238"/>
    </location>
</feature>
<feature type="domain" description="CusB-like beta-barrel" evidence="5">
    <location>
        <begin position="285"/>
        <end position="328"/>
    </location>
</feature>
<gene>
    <name evidence="6" type="ORF">FHP25_16500</name>
</gene>
<evidence type="ECO:0000313" key="7">
    <source>
        <dbReference type="Proteomes" id="UP000321638"/>
    </source>
</evidence>
<dbReference type="SUPFAM" id="SSF111369">
    <property type="entry name" value="HlyD-like secretion proteins"/>
    <property type="match status" value="2"/>
</dbReference>
<dbReference type="Pfam" id="PF25917">
    <property type="entry name" value="BSH_RND"/>
    <property type="match status" value="1"/>
</dbReference>
<feature type="transmembrane region" description="Helical" evidence="3">
    <location>
        <begin position="45"/>
        <end position="66"/>
    </location>
</feature>
<evidence type="ECO:0000256" key="2">
    <source>
        <dbReference type="SAM" id="MobiDB-lite"/>
    </source>
</evidence>
<dbReference type="GO" id="GO:0055085">
    <property type="term" value="P:transmembrane transport"/>
    <property type="evidence" value="ECO:0007669"/>
    <property type="project" value="InterPro"/>
</dbReference>
<evidence type="ECO:0000259" key="4">
    <source>
        <dbReference type="Pfam" id="PF25917"/>
    </source>
</evidence>
<keyword evidence="7" id="KW-1185">Reference proteome</keyword>
<dbReference type="Gene3D" id="2.40.50.100">
    <property type="match status" value="1"/>
</dbReference>
<name>A0A5C8PLY3_9HYPH</name>
<evidence type="ECO:0000313" key="6">
    <source>
        <dbReference type="EMBL" id="TXL74696.1"/>
    </source>
</evidence>
<dbReference type="AlphaFoldDB" id="A0A5C8PLY3"/>
<protein>
    <submittedName>
        <fullName evidence="6">HlyD family secretion protein</fullName>
    </submittedName>
</protein>
<accession>A0A5C8PLY3</accession>
<keyword evidence="3" id="KW-1133">Transmembrane helix</keyword>
<dbReference type="InterPro" id="IPR058792">
    <property type="entry name" value="Beta-barrel_RND_2"/>
</dbReference>
<feature type="region of interest" description="Disordered" evidence="2">
    <location>
        <begin position="1"/>
        <end position="41"/>
    </location>
</feature>
<dbReference type="Proteomes" id="UP000321638">
    <property type="component" value="Unassembled WGS sequence"/>
</dbReference>
<organism evidence="6 7">
    <name type="scientific">Vineibacter terrae</name>
    <dbReference type="NCBI Taxonomy" id="2586908"/>
    <lineage>
        <taxon>Bacteria</taxon>
        <taxon>Pseudomonadati</taxon>
        <taxon>Pseudomonadota</taxon>
        <taxon>Alphaproteobacteria</taxon>
        <taxon>Hyphomicrobiales</taxon>
        <taxon>Vineibacter</taxon>
    </lineage>
</organism>
<feature type="domain" description="Multidrug resistance protein MdtA-like barrel-sandwich hybrid" evidence="4">
    <location>
        <begin position="86"/>
        <end position="279"/>
    </location>
</feature>
<sequence>MRAVPAPARTDPGDTPPADKGPAPSEREAPSATTPSRRRRSARRLGLAGAALVVGLGAAWQAHHWWTVGRFFESTDDAYVGGEITVVAPKVAGFIAEVVVTDNQAVRAGDLLVKLDDRDYRAALAKAKAAVARQQASLLNLDATRRLQLAVIAQARAVIDATDAEIVWTRDDQVRYRQLAATAAASVQLAQKADSAYKQAMAAGEKARASLEAAQHQLDVIDAQKQQARAALAGARAERDIARLNLSYTELRAPVDGTVGNRSARRGAFASVGAQLLSIVPAQGLWVDANYKENQLAHIRPGQPVTIAADVLPGQVFHGRVVSLAPATGARFSVLPPENATGNFTKIVQRVPVRIELEGDAAVLGRLRPGLSVTADVDGRVATDDRS</sequence>